<evidence type="ECO:0000313" key="3">
    <source>
        <dbReference type="Proteomes" id="UP000254863"/>
    </source>
</evidence>
<proteinExistence type="predicted"/>
<evidence type="ECO:0000313" key="2">
    <source>
        <dbReference type="EMBL" id="STW72025.1"/>
    </source>
</evidence>
<gene>
    <name evidence="2" type="ORF">NCTC11685_05195</name>
</gene>
<dbReference type="EMBL" id="UGMS01000002">
    <property type="protein sequence ID" value="STW72025.1"/>
    <property type="molecule type" value="Genomic_DNA"/>
</dbReference>
<comment type="caution">
    <text evidence="2">The sequence shown here is derived from an EMBL/GenBank/DDBJ whole genome shotgun (WGS) entry which is preliminary data.</text>
</comment>
<organism evidence="2 3">
    <name type="scientific">Klebsiella michiganensis</name>
    <dbReference type="NCBI Taxonomy" id="1134687"/>
    <lineage>
        <taxon>Bacteria</taxon>
        <taxon>Pseudomonadati</taxon>
        <taxon>Pseudomonadota</taxon>
        <taxon>Gammaproteobacteria</taxon>
        <taxon>Enterobacterales</taxon>
        <taxon>Enterobacteriaceae</taxon>
        <taxon>Klebsiella/Raoultella group</taxon>
        <taxon>Klebsiella</taxon>
    </lineage>
</organism>
<evidence type="ECO:0000256" key="1">
    <source>
        <dbReference type="SAM" id="MobiDB-lite"/>
    </source>
</evidence>
<accession>A0A7H4PHN7</accession>
<dbReference type="Proteomes" id="UP000254863">
    <property type="component" value="Unassembled WGS sequence"/>
</dbReference>
<feature type="compositionally biased region" description="Basic and acidic residues" evidence="1">
    <location>
        <begin position="66"/>
        <end position="100"/>
    </location>
</feature>
<name>A0A7H4PHN7_9ENTR</name>
<dbReference type="AlphaFoldDB" id="A0A7H4PHN7"/>
<sequence>MMNSSIAAMQKRKRRFCTLSPACRHALVLFGGIVPRKATTLLRERLSEAEAALAEAETAQGGAFQRGDRQSQADAHRSVDKPRLASLPERSRRAENCRFV</sequence>
<protein>
    <submittedName>
        <fullName evidence="2">Adenylate cyclase</fullName>
    </submittedName>
</protein>
<feature type="region of interest" description="Disordered" evidence="1">
    <location>
        <begin position="57"/>
        <end position="100"/>
    </location>
</feature>
<reference evidence="2 3" key="1">
    <citation type="submission" date="2018-06" db="EMBL/GenBank/DDBJ databases">
        <authorList>
            <consortium name="Pathogen Informatics"/>
            <person name="Doyle S."/>
        </authorList>
    </citation>
    <scope>NUCLEOTIDE SEQUENCE [LARGE SCALE GENOMIC DNA]</scope>
    <source>
        <strain evidence="2 3">NCTC11685</strain>
    </source>
</reference>